<protein>
    <submittedName>
        <fullName evidence="1">Uncharacterized protein</fullName>
    </submittedName>
</protein>
<evidence type="ECO:0000313" key="1">
    <source>
        <dbReference type="EMBL" id="KAG2299648.1"/>
    </source>
</evidence>
<evidence type="ECO:0000313" key="2">
    <source>
        <dbReference type="Proteomes" id="UP000886595"/>
    </source>
</evidence>
<gene>
    <name evidence="1" type="ORF">Bca52824_036120</name>
</gene>
<name>A0A8X7S244_BRACI</name>
<keyword evidence="2" id="KW-1185">Reference proteome</keyword>
<proteinExistence type="predicted"/>
<organism evidence="1 2">
    <name type="scientific">Brassica carinata</name>
    <name type="common">Ethiopian mustard</name>
    <name type="synonym">Abyssinian cabbage</name>
    <dbReference type="NCBI Taxonomy" id="52824"/>
    <lineage>
        <taxon>Eukaryota</taxon>
        <taxon>Viridiplantae</taxon>
        <taxon>Streptophyta</taxon>
        <taxon>Embryophyta</taxon>
        <taxon>Tracheophyta</taxon>
        <taxon>Spermatophyta</taxon>
        <taxon>Magnoliopsida</taxon>
        <taxon>eudicotyledons</taxon>
        <taxon>Gunneridae</taxon>
        <taxon>Pentapetalae</taxon>
        <taxon>rosids</taxon>
        <taxon>malvids</taxon>
        <taxon>Brassicales</taxon>
        <taxon>Brassicaceae</taxon>
        <taxon>Brassiceae</taxon>
        <taxon>Brassica</taxon>
    </lineage>
</organism>
<accession>A0A8X7S244</accession>
<comment type="caution">
    <text evidence="1">The sequence shown here is derived from an EMBL/GenBank/DDBJ whole genome shotgun (WGS) entry which is preliminary data.</text>
</comment>
<dbReference type="EMBL" id="JAAMPC010000008">
    <property type="protein sequence ID" value="KAG2299648.1"/>
    <property type="molecule type" value="Genomic_DNA"/>
</dbReference>
<dbReference type="AlphaFoldDB" id="A0A8X7S244"/>
<sequence>MYSRARKLKIEKSRMIQGRIYLFIVEDSEKKSKWVAFKDQSWEELERNGYEHVQHDASAHPYSATIQDDQGFVETAE</sequence>
<reference evidence="1 2" key="1">
    <citation type="submission" date="2020-02" db="EMBL/GenBank/DDBJ databases">
        <authorList>
            <person name="Ma Q."/>
            <person name="Huang Y."/>
            <person name="Song X."/>
            <person name="Pei D."/>
        </authorList>
    </citation>
    <scope>NUCLEOTIDE SEQUENCE [LARGE SCALE GENOMIC DNA]</scope>
    <source>
        <strain evidence="1">Sxm20200214</strain>
        <tissue evidence="1">Leaf</tissue>
    </source>
</reference>
<dbReference type="Proteomes" id="UP000886595">
    <property type="component" value="Unassembled WGS sequence"/>
</dbReference>